<name>A0A3M2JN10_9CELL</name>
<dbReference type="Gene3D" id="3.40.50.300">
    <property type="entry name" value="P-loop containing nucleotide triphosphate hydrolases"/>
    <property type="match status" value="1"/>
</dbReference>
<dbReference type="PROSITE" id="PS50893">
    <property type="entry name" value="ABC_TRANSPORTER_2"/>
    <property type="match status" value="1"/>
</dbReference>
<proteinExistence type="inferred from homology"/>
<dbReference type="Proteomes" id="UP000269289">
    <property type="component" value="Unassembled WGS sequence"/>
</dbReference>
<evidence type="ECO:0000256" key="2">
    <source>
        <dbReference type="ARBA" id="ARBA00022448"/>
    </source>
</evidence>
<organism evidence="6 7">
    <name type="scientific">Cellulomonas triticagri</name>
    <dbReference type="NCBI Taxonomy" id="2483352"/>
    <lineage>
        <taxon>Bacteria</taxon>
        <taxon>Bacillati</taxon>
        <taxon>Actinomycetota</taxon>
        <taxon>Actinomycetes</taxon>
        <taxon>Micrococcales</taxon>
        <taxon>Cellulomonadaceae</taxon>
        <taxon>Cellulomonas</taxon>
    </lineage>
</organism>
<dbReference type="InterPro" id="IPR017871">
    <property type="entry name" value="ABC_transporter-like_CS"/>
</dbReference>
<evidence type="ECO:0000313" key="6">
    <source>
        <dbReference type="EMBL" id="RMI13666.1"/>
    </source>
</evidence>
<dbReference type="InterPro" id="IPR050319">
    <property type="entry name" value="ABC_transp_ATP-bind"/>
</dbReference>
<comment type="caution">
    <text evidence="6">The sequence shown here is derived from an EMBL/GenBank/DDBJ whole genome shotgun (WGS) entry which is preliminary data.</text>
</comment>
<dbReference type="GO" id="GO:0055085">
    <property type="term" value="P:transmembrane transport"/>
    <property type="evidence" value="ECO:0007669"/>
    <property type="project" value="UniProtKB-ARBA"/>
</dbReference>
<keyword evidence="3" id="KW-0547">Nucleotide-binding</keyword>
<gene>
    <name evidence="6" type="ORF">EBM89_03420</name>
</gene>
<dbReference type="CDD" id="cd03257">
    <property type="entry name" value="ABC_NikE_OppD_transporters"/>
    <property type="match status" value="1"/>
</dbReference>
<dbReference type="InterPro" id="IPR027417">
    <property type="entry name" value="P-loop_NTPase"/>
</dbReference>
<dbReference type="PANTHER" id="PTHR43776">
    <property type="entry name" value="TRANSPORT ATP-BINDING PROTEIN"/>
    <property type="match status" value="1"/>
</dbReference>
<keyword evidence="2" id="KW-0813">Transport</keyword>
<evidence type="ECO:0000259" key="5">
    <source>
        <dbReference type="PROSITE" id="PS50893"/>
    </source>
</evidence>
<dbReference type="SUPFAM" id="SSF52540">
    <property type="entry name" value="P-loop containing nucleoside triphosphate hydrolases"/>
    <property type="match status" value="1"/>
</dbReference>
<accession>A0A3M2JN10</accession>
<dbReference type="PROSITE" id="PS00211">
    <property type="entry name" value="ABC_TRANSPORTER_1"/>
    <property type="match status" value="1"/>
</dbReference>
<dbReference type="GO" id="GO:0015833">
    <property type="term" value="P:peptide transport"/>
    <property type="evidence" value="ECO:0007669"/>
    <property type="project" value="InterPro"/>
</dbReference>
<reference evidence="6 7" key="1">
    <citation type="submission" date="2018-10" db="EMBL/GenBank/DDBJ databases">
        <title>Isolation, diversity and antifungal activity of actinobacteria from wheat.</title>
        <authorList>
            <person name="Han C."/>
        </authorList>
    </citation>
    <scope>NUCLEOTIDE SEQUENCE [LARGE SCALE GENOMIC DNA]</scope>
    <source>
        <strain evidence="6 7">NEAU-YY56</strain>
    </source>
</reference>
<dbReference type="RefSeq" id="WP_122148058.1">
    <property type="nucleotide sequence ID" value="NZ_RFFI01000011.1"/>
</dbReference>
<dbReference type="EMBL" id="RFFI01000011">
    <property type="protein sequence ID" value="RMI13666.1"/>
    <property type="molecule type" value="Genomic_DNA"/>
</dbReference>
<evidence type="ECO:0000256" key="3">
    <source>
        <dbReference type="ARBA" id="ARBA00022741"/>
    </source>
</evidence>
<protein>
    <submittedName>
        <fullName evidence="6">ABC transporter ATP-binding protein</fullName>
    </submittedName>
</protein>
<keyword evidence="7" id="KW-1185">Reference proteome</keyword>
<dbReference type="InterPro" id="IPR003593">
    <property type="entry name" value="AAA+_ATPase"/>
</dbReference>
<feature type="domain" description="ABC transporter" evidence="5">
    <location>
        <begin position="4"/>
        <end position="247"/>
    </location>
</feature>
<dbReference type="GO" id="GO:0016887">
    <property type="term" value="F:ATP hydrolysis activity"/>
    <property type="evidence" value="ECO:0007669"/>
    <property type="project" value="InterPro"/>
</dbReference>
<sequence>MSELELRGVTVRYGHGARAQTAVDAVDLTVRPGTTHGLVGESGSGKSTLARAAVGLVRPTAGQVFLGRVDVTGPSRYARRTRRRVQMVFQDPMSALDPRLPVGLSVAEGLLATGRRTSRADREARVTALLDRVQIDPRRAGDLPGAFSGGQRQRITIARALAAEPEVLVADEITSALDVSVQGVVLNLIRDLQADLALTVLFISHNLAVVRYVSDDVSVMRAGRVVEHGPAERVLADPADPYTRELLRSIPVMGQPLVLADA</sequence>
<dbReference type="InterPro" id="IPR013563">
    <property type="entry name" value="Oligopep_ABC_C"/>
</dbReference>
<comment type="similarity">
    <text evidence="1">Belongs to the ABC transporter superfamily.</text>
</comment>
<evidence type="ECO:0000256" key="1">
    <source>
        <dbReference type="ARBA" id="ARBA00005417"/>
    </source>
</evidence>
<dbReference type="Pfam" id="PF00005">
    <property type="entry name" value="ABC_tran"/>
    <property type="match status" value="1"/>
</dbReference>
<dbReference type="GO" id="GO:0005524">
    <property type="term" value="F:ATP binding"/>
    <property type="evidence" value="ECO:0007669"/>
    <property type="project" value="UniProtKB-KW"/>
</dbReference>
<keyword evidence="4 6" id="KW-0067">ATP-binding</keyword>
<dbReference type="Pfam" id="PF08352">
    <property type="entry name" value="oligo_HPY"/>
    <property type="match status" value="1"/>
</dbReference>
<dbReference type="PANTHER" id="PTHR43776:SF7">
    <property type="entry name" value="D,D-DIPEPTIDE TRANSPORT ATP-BINDING PROTEIN DDPF-RELATED"/>
    <property type="match status" value="1"/>
</dbReference>
<dbReference type="SMART" id="SM00382">
    <property type="entry name" value="AAA"/>
    <property type="match status" value="1"/>
</dbReference>
<dbReference type="OrthoDB" id="3677453at2"/>
<evidence type="ECO:0000313" key="7">
    <source>
        <dbReference type="Proteomes" id="UP000269289"/>
    </source>
</evidence>
<dbReference type="AlphaFoldDB" id="A0A3M2JN10"/>
<evidence type="ECO:0000256" key="4">
    <source>
        <dbReference type="ARBA" id="ARBA00022840"/>
    </source>
</evidence>
<dbReference type="InterPro" id="IPR003439">
    <property type="entry name" value="ABC_transporter-like_ATP-bd"/>
</dbReference>